<feature type="domain" description="Pseudouridine synthase RsuA/RluA-like" evidence="1">
    <location>
        <begin position="296"/>
        <end position="376"/>
    </location>
</feature>
<dbReference type="GO" id="GO:0140098">
    <property type="term" value="F:catalytic activity, acting on RNA"/>
    <property type="evidence" value="ECO:0007669"/>
    <property type="project" value="UniProtKB-ARBA"/>
</dbReference>
<dbReference type="GO" id="GO:0009982">
    <property type="term" value="F:pseudouridine synthase activity"/>
    <property type="evidence" value="ECO:0007669"/>
    <property type="project" value="InterPro"/>
</dbReference>
<dbReference type="InterPro" id="IPR006145">
    <property type="entry name" value="PsdUridine_synth_RsuA/RluA"/>
</dbReference>
<dbReference type="PANTHER" id="PTHR21600:SF89">
    <property type="entry name" value="RIBOSOMAL LARGE SUBUNIT PSEUDOURIDINE SYNTHASE A"/>
    <property type="match status" value="1"/>
</dbReference>
<organism evidence="2 3">
    <name type="scientific">Candidatus Cryptobacteroides intestinavium</name>
    <dbReference type="NCBI Taxonomy" id="2840766"/>
    <lineage>
        <taxon>Bacteria</taxon>
        <taxon>Pseudomonadati</taxon>
        <taxon>Bacteroidota</taxon>
        <taxon>Bacteroidia</taxon>
        <taxon>Bacteroidales</taxon>
        <taxon>Candidatus Cryptobacteroides</taxon>
    </lineage>
</organism>
<sequence length="383" mass="42021">MNFKDIHRPYQDGLPDRFTWPFRYCPDQAVRLAAEKVIQHIDSDEGLKAAFSEGKMLGVLVVMTGAGKADDGLLHGLDTENGIFYLAAFSGNAGGRNRISGFVPPIFDTLDPEGHFKKEEAAINAVSEEIERLEGTAALPDEDPGLPVRERIRELKEKRAEQSVRLQEWLFSQYAVRNASGETRSVLDIFADKGLVPPGGTGDCAAPRLLQYAFTHSLEPVSMGEFWYCGEDIAAGPEDPVQEGHSRGRRKGEFCPACSSKCGPLLRWMLTGLDTDNPYAFDDSTVPEILWEDESLMVVSKPAGMLCVPGKDGQKSLVERLPQPCLSVHRLDMDTSGVLLAAKTLRAQSSLQKQFEDRQTGKIYVAVVDNRSGLSEGDSGTID</sequence>
<dbReference type="Pfam" id="PF00849">
    <property type="entry name" value="PseudoU_synth_2"/>
    <property type="match status" value="1"/>
</dbReference>
<dbReference type="GO" id="GO:0000455">
    <property type="term" value="P:enzyme-directed rRNA pseudouridine synthesis"/>
    <property type="evidence" value="ECO:0007669"/>
    <property type="project" value="TreeGrafter"/>
</dbReference>
<name>A0A9D9EPE8_9BACT</name>
<dbReference type="InterPro" id="IPR020103">
    <property type="entry name" value="PsdUridine_synth_cat_dom_sf"/>
</dbReference>
<evidence type="ECO:0000259" key="1">
    <source>
        <dbReference type="Pfam" id="PF00849"/>
    </source>
</evidence>
<comment type="caution">
    <text evidence="2">The sequence shown here is derived from an EMBL/GenBank/DDBJ whole genome shotgun (WGS) entry which is preliminary data.</text>
</comment>
<protein>
    <recommendedName>
        <fullName evidence="1">Pseudouridine synthase RsuA/RluA-like domain-containing protein</fullName>
    </recommendedName>
</protein>
<dbReference type="GO" id="GO:0003723">
    <property type="term" value="F:RNA binding"/>
    <property type="evidence" value="ECO:0007669"/>
    <property type="project" value="InterPro"/>
</dbReference>
<dbReference type="AlphaFoldDB" id="A0A9D9EPE8"/>
<accession>A0A9D9EPE8</accession>
<dbReference type="InterPro" id="IPR006224">
    <property type="entry name" value="PsdUridine_synth_RluA-like_CS"/>
</dbReference>
<gene>
    <name evidence="2" type="ORF">IAC06_01865</name>
</gene>
<reference evidence="2" key="1">
    <citation type="submission" date="2020-10" db="EMBL/GenBank/DDBJ databases">
        <authorList>
            <person name="Gilroy R."/>
        </authorList>
    </citation>
    <scope>NUCLEOTIDE SEQUENCE</scope>
    <source>
        <strain evidence="2">B1-20833</strain>
    </source>
</reference>
<evidence type="ECO:0000313" key="2">
    <source>
        <dbReference type="EMBL" id="MBO8451617.1"/>
    </source>
</evidence>
<dbReference type="SUPFAM" id="SSF55120">
    <property type="entry name" value="Pseudouridine synthase"/>
    <property type="match status" value="1"/>
</dbReference>
<dbReference type="PROSITE" id="PS01129">
    <property type="entry name" value="PSI_RLU"/>
    <property type="match status" value="1"/>
</dbReference>
<dbReference type="EMBL" id="JADIMI010000016">
    <property type="protein sequence ID" value="MBO8451617.1"/>
    <property type="molecule type" value="Genomic_DNA"/>
</dbReference>
<dbReference type="InterPro" id="IPR050188">
    <property type="entry name" value="RluA_PseudoU_synthase"/>
</dbReference>
<evidence type="ECO:0000313" key="3">
    <source>
        <dbReference type="Proteomes" id="UP000823661"/>
    </source>
</evidence>
<feature type="non-terminal residue" evidence="2">
    <location>
        <position position="383"/>
    </location>
</feature>
<proteinExistence type="predicted"/>
<dbReference type="CDD" id="cd02869">
    <property type="entry name" value="PseudoU_synth_RluA_like"/>
    <property type="match status" value="1"/>
</dbReference>
<dbReference type="PANTHER" id="PTHR21600">
    <property type="entry name" value="MITOCHONDRIAL RNA PSEUDOURIDINE SYNTHASE"/>
    <property type="match status" value="1"/>
</dbReference>
<reference evidence="2" key="2">
    <citation type="journal article" date="2021" name="PeerJ">
        <title>Extensive microbial diversity within the chicken gut microbiome revealed by metagenomics and culture.</title>
        <authorList>
            <person name="Gilroy R."/>
            <person name="Ravi A."/>
            <person name="Getino M."/>
            <person name="Pursley I."/>
            <person name="Horton D.L."/>
            <person name="Alikhan N.F."/>
            <person name="Baker D."/>
            <person name="Gharbi K."/>
            <person name="Hall N."/>
            <person name="Watson M."/>
            <person name="Adriaenssens E.M."/>
            <person name="Foster-Nyarko E."/>
            <person name="Jarju S."/>
            <person name="Secka A."/>
            <person name="Antonio M."/>
            <person name="Oren A."/>
            <person name="Chaudhuri R.R."/>
            <person name="La Ragione R."/>
            <person name="Hildebrand F."/>
            <person name="Pallen M.J."/>
        </authorList>
    </citation>
    <scope>NUCLEOTIDE SEQUENCE</scope>
    <source>
        <strain evidence="2">B1-20833</strain>
    </source>
</reference>
<dbReference type="Gene3D" id="3.30.2350.10">
    <property type="entry name" value="Pseudouridine synthase"/>
    <property type="match status" value="1"/>
</dbReference>
<dbReference type="Proteomes" id="UP000823661">
    <property type="component" value="Unassembled WGS sequence"/>
</dbReference>